<dbReference type="PANTHER" id="PTHR12053:SF3">
    <property type="entry name" value="CARBOXYPEPTIDASE Q"/>
    <property type="match status" value="1"/>
</dbReference>
<reference evidence="24 26" key="3">
    <citation type="submission" date="2024-06" db="EMBL/GenBank/DDBJ databases">
        <title>Halorubrum miltondacostae sp. nov., a potential PHA producer isolated from an inland solar saltern in Rio Maior, Portugal.</title>
        <authorList>
            <person name="Albuquerque L."/>
            <person name="Viver T."/>
            <person name="Barroso C."/>
            <person name="Claudino R."/>
            <person name="Galvan M."/>
            <person name="Simoes G."/>
            <person name="Lobo Da Cunha A."/>
            <person name="Egas C."/>
        </authorList>
    </citation>
    <scope>NUCLEOTIDE SEQUENCE [LARGE SCALE GENOMIC DNA]</scope>
    <source>
        <strain evidence="24 26">DSM 18646</strain>
    </source>
</reference>
<dbReference type="GO" id="GO:0070573">
    <property type="term" value="F:metallodipeptidase activity"/>
    <property type="evidence" value="ECO:0007669"/>
    <property type="project" value="InterPro"/>
</dbReference>
<dbReference type="GO" id="GO:0046872">
    <property type="term" value="F:metal ion binding"/>
    <property type="evidence" value="ECO:0007669"/>
    <property type="project" value="UniProtKB-KW"/>
</dbReference>
<dbReference type="GO" id="GO:0005576">
    <property type="term" value="C:extracellular region"/>
    <property type="evidence" value="ECO:0007669"/>
    <property type="project" value="UniProtKB-SubCell"/>
</dbReference>
<comment type="subunit">
    <text evidence="19">Homodimer. The monomeric form is inactive while the homodimer is active.</text>
</comment>
<comment type="subcellular location">
    <subcellularLocation>
        <location evidence="1">Endoplasmic reticulum</location>
    </subcellularLocation>
    <subcellularLocation>
        <location evidence="3">Golgi apparatus</location>
    </subcellularLocation>
    <subcellularLocation>
        <location evidence="2">Lysosome</location>
    </subcellularLocation>
    <subcellularLocation>
        <location evidence="4">Secreted</location>
    </subcellularLocation>
</comment>
<evidence type="ECO:0000256" key="19">
    <source>
        <dbReference type="ARBA" id="ARBA00025833"/>
    </source>
</evidence>
<evidence type="ECO:0000256" key="8">
    <source>
        <dbReference type="ARBA" id="ARBA00022670"/>
    </source>
</evidence>
<gene>
    <name evidence="24" type="ORF">ABNG02_15305</name>
    <name evidence="23" type="ORF">GCM10008994_14250</name>
</gene>
<evidence type="ECO:0000256" key="10">
    <source>
        <dbReference type="ARBA" id="ARBA00022729"/>
    </source>
</evidence>
<evidence type="ECO:0000256" key="9">
    <source>
        <dbReference type="ARBA" id="ARBA00022723"/>
    </source>
</evidence>
<evidence type="ECO:0000256" key="7">
    <source>
        <dbReference type="ARBA" id="ARBA00022645"/>
    </source>
</evidence>
<dbReference type="GO" id="GO:0006508">
    <property type="term" value="P:proteolysis"/>
    <property type="evidence" value="ECO:0007669"/>
    <property type="project" value="UniProtKB-KW"/>
</dbReference>
<organism evidence="23 25">
    <name type="scientific">Halorubrum ejinorense</name>
    <dbReference type="NCBI Taxonomy" id="425309"/>
    <lineage>
        <taxon>Archaea</taxon>
        <taxon>Methanobacteriati</taxon>
        <taxon>Methanobacteriota</taxon>
        <taxon>Stenosarchaea group</taxon>
        <taxon>Halobacteria</taxon>
        <taxon>Halobacteriales</taxon>
        <taxon>Haloferacaceae</taxon>
        <taxon>Halorubrum</taxon>
    </lineage>
</organism>
<dbReference type="SUPFAM" id="SSF53187">
    <property type="entry name" value="Zn-dependent exopeptidases"/>
    <property type="match status" value="1"/>
</dbReference>
<keyword evidence="12" id="KW-0256">Endoplasmic reticulum</keyword>
<sequence>MTDDAADPTRSDAGPAVERVRERVAELAPALGATWTDDEPWQFVTDLTAIGSRMAGSEGERRAAGVVADAFERAGLADVRTDPFELPAWERGTATLDVTVSGRDGEPATRSFESIALPYSPAGGASGELVDVGYGTPSEIDERDVEGRIAVASTTTPAGGRFVHRMEKFGYAVDAGAVGFVFVNHLDGQLPPTGSLTFGREAEAVAVGVSKETGAWLREYAVGGSSGAASGGAAAGAGSVAQAELSVEASTTPGESRNVIGRAGPDTDDRVLLVAHYDAHDIAEGALDNGCGIATVATAAEILASADLPLGVDVVAVGAEEVGLLGAEHLADSVDLDRVKGVVNVDGAGRFRDLVALAHASTAAASVAEAVSTATRQPIEVDAQPHPFSDQWPFVRRGVPALQLHSDSGDRGRGWGHTHADTRDKVDDRNVREHAMLVALLVAEFAAPERDLPRLDPDALAAAFREADFETGMRAADLWPADWD</sequence>
<keyword evidence="8" id="KW-0645">Protease</keyword>
<keyword evidence="14" id="KW-0333">Golgi apparatus</keyword>
<evidence type="ECO:0000313" key="25">
    <source>
        <dbReference type="Proteomes" id="UP001501425"/>
    </source>
</evidence>
<dbReference type="Pfam" id="PF04389">
    <property type="entry name" value="Peptidase_M28"/>
    <property type="match status" value="1"/>
</dbReference>
<keyword evidence="6" id="KW-0964">Secreted</keyword>
<evidence type="ECO:0000256" key="13">
    <source>
        <dbReference type="ARBA" id="ARBA00022833"/>
    </source>
</evidence>
<keyword evidence="26" id="KW-1185">Reference proteome</keyword>
<evidence type="ECO:0000256" key="11">
    <source>
        <dbReference type="ARBA" id="ARBA00022801"/>
    </source>
</evidence>
<evidence type="ECO:0000256" key="2">
    <source>
        <dbReference type="ARBA" id="ARBA00004371"/>
    </source>
</evidence>
<evidence type="ECO:0000256" key="3">
    <source>
        <dbReference type="ARBA" id="ARBA00004555"/>
    </source>
</evidence>
<name>A0AAV3SQT8_9EURY</name>
<keyword evidence="10" id="KW-0732">Signal</keyword>
<accession>A0AAV3SQT8</accession>
<dbReference type="Gene3D" id="3.50.30.30">
    <property type="match status" value="1"/>
</dbReference>
<reference evidence="23" key="1">
    <citation type="journal article" date="2014" name="Int. J. Syst. Evol. Microbiol.">
        <title>Complete genome sequence of Corynebacterium casei LMG S-19264T (=DSM 44701T), isolated from a smear-ripened cheese.</title>
        <authorList>
            <consortium name="US DOE Joint Genome Institute (JGI-PGF)"/>
            <person name="Walter F."/>
            <person name="Albersmeier A."/>
            <person name="Kalinowski J."/>
            <person name="Ruckert C."/>
        </authorList>
    </citation>
    <scope>NUCLEOTIDE SEQUENCE</scope>
    <source>
        <strain evidence="23">JCM 14265</strain>
    </source>
</reference>
<evidence type="ECO:0000256" key="18">
    <source>
        <dbReference type="ARBA" id="ARBA00023228"/>
    </source>
</evidence>
<feature type="domain" description="Peptidase M28" evidence="22">
    <location>
        <begin position="258"/>
        <end position="441"/>
    </location>
</feature>
<evidence type="ECO:0000313" key="26">
    <source>
        <dbReference type="Proteomes" id="UP001567571"/>
    </source>
</evidence>
<dbReference type="RefSeq" id="WP_343777853.1">
    <property type="nucleotide sequence ID" value="NZ_BAAADQ010000005.1"/>
</dbReference>
<dbReference type="PANTHER" id="PTHR12053">
    <property type="entry name" value="PROTEASE FAMILY M28 PLASMA GLUTAMATE CARBOXYPEPTIDASE-RELATED"/>
    <property type="match status" value="1"/>
</dbReference>
<dbReference type="EMBL" id="BAAADQ010000005">
    <property type="protein sequence ID" value="GAA0540277.1"/>
    <property type="molecule type" value="Genomic_DNA"/>
</dbReference>
<evidence type="ECO:0000256" key="20">
    <source>
        <dbReference type="ARBA" id="ARBA00033328"/>
    </source>
</evidence>
<evidence type="ECO:0000256" key="4">
    <source>
        <dbReference type="ARBA" id="ARBA00004613"/>
    </source>
</evidence>
<dbReference type="SUPFAM" id="SSF52025">
    <property type="entry name" value="PA domain"/>
    <property type="match status" value="1"/>
</dbReference>
<evidence type="ECO:0000256" key="12">
    <source>
        <dbReference type="ARBA" id="ARBA00022824"/>
    </source>
</evidence>
<evidence type="ECO:0000313" key="23">
    <source>
        <dbReference type="EMBL" id="GAA0540277.1"/>
    </source>
</evidence>
<evidence type="ECO:0000256" key="14">
    <source>
        <dbReference type="ARBA" id="ARBA00023034"/>
    </source>
</evidence>
<proteinExistence type="predicted"/>
<evidence type="ECO:0000256" key="1">
    <source>
        <dbReference type="ARBA" id="ARBA00004240"/>
    </source>
</evidence>
<dbReference type="GO" id="GO:0005764">
    <property type="term" value="C:lysosome"/>
    <property type="evidence" value="ECO:0007669"/>
    <property type="project" value="UniProtKB-SubCell"/>
</dbReference>
<keyword evidence="18" id="KW-0458">Lysosome</keyword>
<evidence type="ECO:0000313" key="24">
    <source>
        <dbReference type="EMBL" id="MEZ3168683.1"/>
    </source>
</evidence>
<dbReference type="InterPro" id="IPR007484">
    <property type="entry name" value="Peptidase_M28"/>
</dbReference>
<evidence type="ECO:0000256" key="16">
    <source>
        <dbReference type="ARBA" id="ARBA00023145"/>
    </source>
</evidence>
<dbReference type="Proteomes" id="UP001567571">
    <property type="component" value="Unassembled WGS sequence"/>
</dbReference>
<protein>
    <recommendedName>
        <fullName evidence="5">Carboxypeptidase Q</fullName>
    </recommendedName>
    <alternativeName>
        <fullName evidence="20">Plasma glutamate carboxypeptidase</fullName>
    </alternativeName>
</protein>
<keyword evidence="11" id="KW-0378">Hydrolase</keyword>
<dbReference type="Pfam" id="PF02225">
    <property type="entry name" value="PA"/>
    <property type="match status" value="1"/>
</dbReference>
<comment type="caution">
    <text evidence="23">The sequence shown here is derived from an EMBL/GenBank/DDBJ whole genome shotgun (WGS) entry which is preliminary data.</text>
</comment>
<dbReference type="Gene3D" id="3.40.630.10">
    <property type="entry name" value="Zn peptidases"/>
    <property type="match status" value="1"/>
</dbReference>
<reference evidence="23" key="2">
    <citation type="submission" date="2023-12" db="EMBL/GenBank/DDBJ databases">
        <authorList>
            <person name="Sun Q."/>
            <person name="Inoue M."/>
        </authorList>
    </citation>
    <scope>NUCLEOTIDE SEQUENCE</scope>
    <source>
        <strain evidence="23">JCM 14265</strain>
    </source>
</reference>
<dbReference type="AlphaFoldDB" id="A0AAV3SQT8"/>
<evidence type="ECO:0000256" key="17">
    <source>
        <dbReference type="ARBA" id="ARBA00023180"/>
    </source>
</evidence>
<keyword evidence="13" id="KW-0862">Zinc</keyword>
<dbReference type="EMBL" id="JBEDNW010000010">
    <property type="protein sequence ID" value="MEZ3168683.1"/>
    <property type="molecule type" value="Genomic_DNA"/>
</dbReference>
<evidence type="ECO:0000259" key="21">
    <source>
        <dbReference type="Pfam" id="PF02225"/>
    </source>
</evidence>
<evidence type="ECO:0000259" key="22">
    <source>
        <dbReference type="Pfam" id="PF04389"/>
    </source>
</evidence>
<keyword evidence="9" id="KW-0479">Metal-binding</keyword>
<feature type="domain" description="PA" evidence="21">
    <location>
        <begin position="126"/>
        <end position="217"/>
    </location>
</feature>
<keyword evidence="16" id="KW-0865">Zymogen</keyword>
<keyword evidence="7" id="KW-0121">Carboxypeptidase</keyword>
<dbReference type="Proteomes" id="UP001501425">
    <property type="component" value="Unassembled WGS sequence"/>
</dbReference>
<evidence type="ECO:0000256" key="6">
    <source>
        <dbReference type="ARBA" id="ARBA00022525"/>
    </source>
</evidence>
<evidence type="ECO:0000256" key="15">
    <source>
        <dbReference type="ARBA" id="ARBA00023049"/>
    </source>
</evidence>
<evidence type="ECO:0000256" key="5">
    <source>
        <dbReference type="ARBA" id="ARBA00014116"/>
    </source>
</evidence>
<dbReference type="GO" id="GO:0004180">
    <property type="term" value="F:carboxypeptidase activity"/>
    <property type="evidence" value="ECO:0007669"/>
    <property type="project" value="UniProtKB-KW"/>
</dbReference>
<dbReference type="InterPro" id="IPR039866">
    <property type="entry name" value="CPQ"/>
</dbReference>
<keyword evidence="15" id="KW-0482">Metalloprotease</keyword>
<keyword evidence="17" id="KW-0325">Glycoprotein</keyword>
<dbReference type="InterPro" id="IPR046450">
    <property type="entry name" value="PA_dom_sf"/>
</dbReference>
<dbReference type="InterPro" id="IPR003137">
    <property type="entry name" value="PA_domain"/>
</dbReference>